<dbReference type="Proteomes" id="UP000183760">
    <property type="component" value="Unassembled WGS sequence"/>
</dbReference>
<keyword evidence="4 7" id="KW-0285">Flavoprotein</keyword>
<dbReference type="Gene3D" id="2.40.110.10">
    <property type="entry name" value="Butyryl-CoA Dehydrogenase, subunit A, domain 2"/>
    <property type="match status" value="1"/>
</dbReference>
<dbReference type="GO" id="GO:0033539">
    <property type="term" value="P:fatty acid beta-oxidation using acyl-CoA dehydrogenase"/>
    <property type="evidence" value="ECO:0007669"/>
    <property type="project" value="TreeGrafter"/>
</dbReference>
<dbReference type="EMBL" id="FOIB01000002">
    <property type="protein sequence ID" value="SET53243.1"/>
    <property type="molecule type" value="Genomic_DNA"/>
</dbReference>
<evidence type="ECO:0000259" key="9">
    <source>
        <dbReference type="Pfam" id="PF02770"/>
    </source>
</evidence>
<keyword evidence="6 7" id="KW-0560">Oxidoreductase</keyword>
<dbReference type="FunFam" id="2.40.110.10:FF:000002">
    <property type="entry name" value="Acyl-CoA dehydrogenase fadE12"/>
    <property type="match status" value="1"/>
</dbReference>
<sequence>MDFEPSARGKDYLERVKQFMREHIEPNEARYYQEVMEASRGGDWKTWPVSSVMEDLKAKARAAGLWNLFLPDEKLAPGLSTLEYAPIAEETGRSLMAPEVFNCNAPDTGNMEVLWKYGTPAQQKQWLTPLLAGEIRSVFCMTEPGVASSDATNMEATAVVEKDEVILNGSKWWTTGLGHPKAKIAIFMARTPDTGGDRHHQHSMVLVPLDSPGVSIQRMLPVFGEYDAPHGHGEVHFTNVRVPVSNIIGGPGMGFEIAQGRLGPGRIHHCMRCIGASERALELMIDRGMNRTAFGKPLLNLGGNRERVAEARIAIDQARLLTLYAAWKMDQVGALGAMTEISAIKVVAPSVLQRIVDDAIQIHGGAGVSNDTVLAGFFGQARTLRLADGPDEVHKGVIARIELAKRGFSKR</sequence>
<evidence type="ECO:0000256" key="5">
    <source>
        <dbReference type="ARBA" id="ARBA00022827"/>
    </source>
</evidence>
<name>A0A511SWK6_MYXFU</name>
<keyword evidence="5 7" id="KW-0274">FAD</keyword>
<gene>
    <name evidence="11" type="ORF">MFU01_13230</name>
    <name evidence="12" type="ORF">SAMN05443572_102603</name>
</gene>
<evidence type="ECO:0000313" key="13">
    <source>
        <dbReference type="Proteomes" id="UP000183760"/>
    </source>
</evidence>
<dbReference type="InterPro" id="IPR006091">
    <property type="entry name" value="Acyl-CoA_Oxase/DH_mid-dom"/>
</dbReference>
<dbReference type="RefSeq" id="WP_074950840.1">
    <property type="nucleotide sequence ID" value="NZ_BJXR01000014.1"/>
</dbReference>
<dbReference type="InterPro" id="IPR050741">
    <property type="entry name" value="Acyl-CoA_dehydrogenase"/>
</dbReference>
<comment type="cofactor">
    <cofactor evidence="1 7">
        <name>FAD</name>
        <dbReference type="ChEBI" id="CHEBI:57692"/>
    </cofactor>
</comment>
<evidence type="ECO:0000256" key="1">
    <source>
        <dbReference type="ARBA" id="ARBA00001974"/>
    </source>
</evidence>
<dbReference type="EMBL" id="BJXR01000014">
    <property type="protein sequence ID" value="GEN06286.1"/>
    <property type="molecule type" value="Genomic_DNA"/>
</dbReference>
<protein>
    <submittedName>
        <fullName evidence="11">Acyl-CoA dehydrogenase</fullName>
    </submittedName>
</protein>
<dbReference type="Pfam" id="PF02771">
    <property type="entry name" value="Acyl-CoA_dh_N"/>
    <property type="match status" value="1"/>
</dbReference>
<dbReference type="GO" id="GO:0003995">
    <property type="term" value="F:acyl-CoA dehydrogenase activity"/>
    <property type="evidence" value="ECO:0007669"/>
    <property type="project" value="TreeGrafter"/>
</dbReference>
<evidence type="ECO:0000256" key="2">
    <source>
        <dbReference type="ARBA" id="ARBA00009347"/>
    </source>
</evidence>
<evidence type="ECO:0000259" key="10">
    <source>
        <dbReference type="Pfam" id="PF02771"/>
    </source>
</evidence>
<dbReference type="InterPro" id="IPR036250">
    <property type="entry name" value="AcylCo_DH-like_C"/>
</dbReference>
<dbReference type="Pfam" id="PF02770">
    <property type="entry name" value="Acyl-CoA_dh_M"/>
    <property type="match status" value="1"/>
</dbReference>
<evidence type="ECO:0000313" key="11">
    <source>
        <dbReference type="EMBL" id="GEN06286.1"/>
    </source>
</evidence>
<dbReference type="STRING" id="1334629.MFUL124B02_34280"/>
<comment type="similarity">
    <text evidence="2 7">Belongs to the acyl-CoA dehydrogenase family.</text>
</comment>
<organism evidence="11 14">
    <name type="scientific">Myxococcus fulvus</name>
    <dbReference type="NCBI Taxonomy" id="33"/>
    <lineage>
        <taxon>Bacteria</taxon>
        <taxon>Pseudomonadati</taxon>
        <taxon>Myxococcota</taxon>
        <taxon>Myxococcia</taxon>
        <taxon>Myxococcales</taxon>
        <taxon>Cystobacterineae</taxon>
        <taxon>Myxococcaceae</taxon>
        <taxon>Myxococcus</taxon>
    </lineage>
</organism>
<evidence type="ECO:0000256" key="7">
    <source>
        <dbReference type="RuleBase" id="RU362125"/>
    </source>
</evidence>
<feature type="domain" description="Acyl-CoA dehydrogenase/oxidase C-terminal" evidence="8">
    <location>
        <begin position="252"/>
        <end position="400"/>
    </location>
</feature>
<proteinExistence type="inferred from homology"/>
<dbReference type="InterPro" id="IPR046373">
    <property type="entry name" value="Acyl-CoA_Oxase/DH_mid-dom_sf"/>
</dbReference>
<reference evidence="11 14" key="2">
    <citation type="submission" date="2019-07" db="EMBL/GenBank/DDBJ databases">
        <title>Whole genome shotgun sequence of Myxococcus fulvus NBRC 100333.</title>
        <authorList>
            <person name="Hosoyama A."/>
            <person name="Uohara A."/>
            <person name="Ohji S."/>
            <person name="Ichikawa N."/>
        </authorList>
    </citation>
    <scope>NUCLEOTIDE SEQUENCE [LARGE SCALE GENOMIC DNA]</scope>
    <source>
        <strain evidence="11 14">NBRC 100333</strain>
    </source>
</reference>
<dbReference type="OrthoDB" id="9765339at2"/>
<evidence type="ECO:0000313" key="14">
    <source>
        <dbReference type="Proteomes" id="UP000321514"/>
    </source>
</evidence>
<dbReference type="InterPro" id="IPR013786">
    <property type="entry name" value="AcylCoA_DH/ox_N"/>
</dbReference>
<comment type="subunit">
    <text evidence="3">Homodimer.</text>
</comment>
<dbReference type="GO" id="GO:0050660">
    <property type="term" value="F:flavin adenine dinucleotide binding"/>
    <property type="evidence" value="ECO:0007669"/>
    <property type="project" value="InterPro"/>
</dbReference>
<evidence type="ECO:0000256" key="6">
    <source>
        <dbReference type="ARBA" id="ARBA00023002"/>
    </source>
</evidence>
<dbReference type="Gene3D" id="1.10.540.10">
    <property type="entry name" value="Acyl-CoA dehydrogenase/oxidase, N-terminal domain"/>
    <property type="match status" value="1"/>
</dbReference>
<dbReference type="PANTHER" id="PTHR48083">
    <property type="entry name" value="MEDIUM-CHAIN SPECIFIC ACYL-COA DEHYDROGENASE, MITOCHONDRIAL-RELATED"/>
    <property type="match status" value="1"/>
</dbReference>
<feature type="domain" description="Acyl-CoA dehydrogenase/oxidase N-terminal" evidence="10">
    <location>
        <begin position="12"/>
        <end position="134"/>
    </location>
</feature>
<dbReference type="Proteomes" id="UP000321514">
    <property type="component" value="Unassembled WGS sequence"/>
</dbReference>
<evidence type="ECO:0000259" key="8">
    <source>
        <dbReference type="Pfam" id="PF00441"/>
    </source>
</evidence>
<dbReference type="InterPro" id="IPR037069">
    <property type="entry name" value="AcylCoA_DH/ox_N_sf"/>
</dbReference>
<feature type="domain" description="Acyl-CoA oxidase/dehydrogenase middle" evidence="9">
    <location>
        <begin position="139"/>
        <end position="240"/>
    </location>
</feature>
<reference evidence="12 13" key="1">
    <citation type="submission" date="2016-10" db="EMBL/GenBank/DDBJ databases">
        <authorList>
            <person name="Varghese N."/>
            <person name="Submissions S."/>
        </authorList>
    </citation>
    <scope>NUCLEOTIDE SEQUENCE [LARGE SCALE GENOMIC DNA]</scope>
    <source>
        <strain evidence="12 13">DSM 16525</strain>
    </source>
</reference>
<dbReference type="Gene3D" id="1.20.140.10">
    <property type="entry name" value="Butyryl-CoA Dehydrogenase, subunit A, domain 3"/>
    <property type="match status" value="1"/>
</dbReference>
<dbReference type="GO" id="GO:0005737">
    <property type="term" value="C:cytoplasm"/>
    <property type="evidence" value="ECO:0007669"/>
    <property type="project" value="TreeGrafter"/>
</dbReference>
<dbReference type="AlphaFoldDB" id="A0A511SWK6"/>
<dbReference type="SUPFAM" id="SSF56645">
    <property type="entry name" value="Acyl-CoA dehydrogenase NM domain-like"/>
    <property type="match status" value="1"/>
</dbReference>
<keyword evidence="13" id="KW-1185">Reference proteome</keyword>
<dbReference type="InterPro" id="IPR009100">
    <property type="entry name" value="AcylCoA_DH/oxidase_NM_dom_sf"/>
</dbReference>
<dbReference type="Pfam" id="PF00441">
    <property type="entry name" value="Acyl-CoA_dh_1"/>
    <property type="match status" value="1"/>
</dbReference>
<dbReference type="PANTHER" id="PTHR48083:SF13">
    <property type="entry name" value="ACYL-COA DEHYDROGENASE FAMILY MEMBER 11"/>
    <property type="match status" value="1"/>
</dbReference>
<dbReference type="InterPro" id="IPR009075">
    <property type="entry name" value="AcylCo_DH/oxidase_C"/>
</dbReference>
<accession>A0A511SWK6</accession>
<evidence type="ECO:0000313" key="12">
    <source>
        <dbReference type="EMBL" id="SET53243.1"/>
    </source>
</evidence>
<evidence type="ECO:0000256" key="3">
    <source>
        <dbReference type="ARBA" id="ARBA00011738"/>
    </source>
</evidence>
<comment type="caution">
    <text evidence="11">The sequence shown here is derived from an EMBL/GenBank/DDBJ whole genome shotgun (WGS) entry which is preliminary data.</text>
</comment>
<evidence type="ECO:0000256" key="4">
    <source>
        <dbReference type="ARBA" id="ARBA00022630"/>
    </source>
</evidence>
<dbReference type="SUPFAM" id="SSF47203">
    <property type="entry name" value="Acyl-CoA dehydrogenase C-terminal domain-like"/>
    <property type="match status" value="1"/>
</dbReference>